<gene>
    <name evidence="2" type="ORF">AWZ03_003928</name>
</gene>
<evidence type="ECO:0000313" key="2">
    <source>
        <dbReference type="EMBL" id="TDG49690.1"/>
    </source>
</evidence>
<protein>
    <recommendedName>
        <fullName evidence="4">Prefoldin subunit 4</fullName>
    </recommendedName>
</protein>
<evidence type="ECO:0000256" key="1">
    <source>
        <dbReference type="SAM" id="Coils"/>
    </source>
</evidence>
<name>A0A484BNR6_DRONA</name>
<dbReference type="OrthoDB" id="7848512at2759"/>
<dbReference type="KEGG" id="dnv:108650708"/>
<accession>A0A484BNR6</accession>
<dbReference type="EMBL" id="LSRL02000021">
    <property type="protein sequence ID" value="TDG49690.1"/>
    <property type="molecule type" value="Genomic_DNA"/>
</dbReference>
<comment type="caution">
    <text evidence="2">The sequence shown here is derived from an EMBL/GenBank/DDBJ whole genome shotgun (WGS) entry which is preliminary data.</text>
</comment>
<organism evidence="2 3">
    <name type="scientific">Drosophila navojoa</name>
    <name type="common">Fruit fly</name>
    <dbReference type="NCBI Taxonomy" id="7232"/>
    <lineage>
        <taxon>Eukaryota</taxon>
        <taxon>Metazoa</taxon>
        <taxon>Ecdysozoa</taxon>
        <taxon>Arthropoda</taxon>
        <taxon>Hexapoda</taxon>
        <taxon>Insecta</taxon>
        <taxon>Pterygota</taxon>
        <taxon>Neoptera</taxon>
        <taxon>Endopterygota</taxon>
        <taxon>Diptera</taxon>
        <taxon>Brachycera</taxon>
        <taxon>Muscomorpha</taxon>
        <taxon>Ephydroidea</taxon>
        <taxon>Drosophilidae</taxon>
        <taxon>Drosophila</taxon>
    </lineage>
</organism>
<proteinExistence type="predicted"/>
<dbReference type="Proteomes" id="UP000295192">
    <property type="component" value="Unassembled WGS sequence"/>
</dbReference>
<evidence type="ECO:0000313" key="3">
    <source>
        <dbReference type="Proteomes" id="UP000295192"/>
    </source>
</evidence>
<keyword evidence="1" id="KW-0175">Coiled coil</keyword>
<keyword evidence="3" id="KW-1185">Reference proteome</keyword>
<feature type="coiled-coil region" evidence="1">
    <location>
        <begin position="25"/>
        <end position="52"/>
    </location>
</feature>
<dbReference type="STRING" id="7232.A0A484BNR6"/>
<dbReference type="AlphaFoldDB" id="A0A484BNR6"/>
<sequence>MALAQQYSNISEEVMEYLFEQKIRERDLIAEKEELKQRMNKIEEHLVLLQNRDDELTCMIAAGNLYQLSTVKLVREGLLASLTASMQPYLKLHRKLLRLQQHIREDHSVLYENLLRHPST</sequence>
<evidence type="ECO:0008006" key="4">
    <source>
        <dbReference type="Google" id="ProtNLM"/>
    </source>
</evidence>
<reference evidence="2 3" key="1">
    <citation type="journal article" date="2019" name="J. Hered.">
        <title>An Improved Genome Assembly for Drosophila navojoa, the Basal Species in the mojavensis Cluster.</title>
        <authorList>
            <person name="Vanderlinde T."/>
            <person name="Dupim E.G."/>
            <person name="Nazario-Yepiz N.O."/>
            <person name="Carvalho A.B."/>
        </authorList>
    </citation>
    <scope>NUCLEOTIDE SEQUENCE [LARGE SCALE GENOMIC DNA]</scope>
    <source>
        <strain evidence="2">Navoj_Jal97</strain>
        <tissue evidence="2">Whole organism</tissue>
    </source>
</reference>
<dbReference type="OMA" id="NIYQQCT"/>